<comment type="caution">
    <text evidence="5">The sequence shown here is derived from an EMBL/GenBank/DDBJ whole genome shotgun (WGS) entry which is preliminary data.</text>
</comment>
<dbReference type="EC" id="6.-.-.-" evidence="2"/>
<dbReference type="AlphaFoldDB" id="A0A4V2KVT2"/>
<dbReference type="NCBIfam" id="TIGR03998">
    <property type="entry name" value="thiol_BshC"/>
    <property type="match status" value="1"/>
</dbReference>
<dbReference type="InterPro" id="IPR011199">
    <property type="entry name" value="Bacillithiol_biosynth_BshC"/>
</dbReference>
<gene>
    <name evidence="2 5" type="primary">bshC</name>
    <name evidence="5" type="ORF">EQ812_02880</name>
</gene>
<accession>A0A4V2KVT2</accession>
<evidence type="ECO:0000313" key="6">
    <source>
        <dbReference type="Proteomes" id="UP000293637"/>
    </source>
</evidence>
<dbReference type="Pfam" id="PF10079">
    <property type="entry name" value="Rossmann-like_BshC"/>
    <property type="match status" value="1"/>
</dbReference>
<dbReference type="EMBL" id="SCHB01000002">
    <property type="protein sequence ID" value="TBW72802.1"/>
    <property type="molecule type" value="Genomic_DNA"/>
</dbReference>
<feature type="coiled-coil region" evidence="2">
    <location>
        <begin position="422"/>
        <end position="449"/>
    </location>
</feature>
<organism evidence="5 6">
    <name type="scientific">Staphylococcus lugdunensis</name>
    <dbReference type="NCBI Taxonomy" id="28035"/>
    <lineage>
        <taxon>Bacteria</taxon>
        <taxon>Bacillati</taxon>
        <taxon>Bacillota</taxon>
        <taxon>Bacilli</taxon>
        <taxon>Bacillales</taxon>
        <taxon>Staphylococcaceae</taxon>
        <taxon>Staphylococcus</taxon>
    </lineage>
</organism>
<keyword evidence="1 2" id="KW-0436">Ligase</keyword>
<evidence type="ECO:0000256" key="2">
    <source>
        <dbReference type="HAMAP-Rule" id="MF_01867"/>
    </source>
</evidence>
<evidence type="ECO:0000259" key="4">
    <source>
        <dbReference type="Pfam" id="PF24850"/>
    </source>
</evidence>
<keyword evidence="2" id="KW-0175">Coiled coil</keyword>
<dbReference type="HAMAP" id="MF_01867">
    <property type="entry name" value="BshC"/>
    <property type="match status" value="1"/>
</dbReference>
<evidence type="ECO:0000313" key="5">
    <source>
        <dbReference type="EMBL" id="TBW72802.1"/>
    </source>
</evidence>
<feature type="domain" description="Bacillithiol biosynthesis BshC N-terminal Rossmann-like" evidence="3">
    <location>
        <begin position="1"/>
        <end position="376"/>
    </location>
</feature>
<dbReference type="GO" id="GO:0016874">
    <property type="term" value="F:ligase activity"/>
    <property type="evidence" value="ECO:0007669"/>
    <property type="project" value="UniProtKB-UniRule"/>
</dbReference>
<dbReference type="RefSeq" id="WP_002493095.1">
    <property type="nucleotide sequence ID" value="NZ_AP021848.1"/>
</dbReference>
<reference evidence="5 6" key="1">
    <citation type="journal article" date="2019" name="Sci. Transl. Med.">
        <title>Quorum sensing between bacterial species on the skin protects against epidermal injury in atopic dermatitis.</title>
        <authorList>
            <person name="Williams M.R."/>
        </authorList>
    </citation>
    <scope>NUCLEOTIDE SEQUENCE [LARGE SCALE GENOMIC DNA]</scope>
    <source>
        <strain evidence="5 6">E7</strain>
    </source>
</reference>
<feature type="domain" description="Bacillithiol biosynthesis BshC C-terminal coiled-coil" evidence="4">
    <location>
        <begin position="379"/>
        <end position="536"/>
    </location>
</feature>
<sequence length="537" mass="63156">MDCLITKLHDNDSFMTKLKNSDPSLTSFFQYDAMKKTSFDVKMNKPNNGREQQLAQIIQDYMSDLTLSEQQQKNIDNLAAGAKVVIGGQQAGLFGGPLYTFHKIFSLITLSNELRERYDCSVVPVFWIAGEDHDFDEVNHTFAYDQQLASVEKIKYHTLTPPESNVSRYVPDKVQMKNALQAYFKELAETTHTAELYHMCLQIIERYDTWSNMFKALVHEVFKVYGVLFIDAQYEPLRKLERPILKDMLRKHNDINKAFHQKQRETENNKLSKMIVTDTNVHLFLHQDNMRQLLTEENGIYKLSKSEVTYREDELLDLIEQNPAQFSNNVVTRPVMEEWLFNTVAFIGGPSEIKYWAELSEVFNTLDVEMPIVLPRIKITYLYTRIEKLLQQYQIDIADVLTNGIEEKRQKFIREQASQTFLDQVSQLKEFHEEMYQKLKREVQHNQNNSNLVDKNHEIHHKQLNYLEQRYLLNIERENVISMKHFKEISESLHPMGGLQERIWNPLQIMNDFGMDVFNPSTYPPLSYTFDHIVVKP</sequence>
<evidence type="ECO:0000259" key="3">
    <source>
        <dbReference type="Pfam" id="PF10079"/>
    </source>
</evidence>
<proteinExistence type="inferred from homology"/>
<dbReference type="InterPro" id="IPR055399">
    <property type="entry name" value="CC_BshC"/>
</dbReference>
<evidence type="ECO:0000256" key="1">
    <source>
        <dbReference type="ARBA" id="ARBA00022598"/>
    </source>
</evidence>
<dbReference type="GeneID" id="58090008"/>
<comment type="similarity">
    <text evidence="2">Belongs to the BshC family.</text>
</comment>
<dbReference type="PIRSF" id="PIRSF012535">
    <property type="entry name" value="UCP012535"/>
    <property type="match status" value="1"/>
</dbReference>
<name>A0A4V2KVT2_STALU</name>
<comment type="function">
    <text evidence="2">Involved in bacillithiol (BSH) biosynthesis. May catalyze the last step of the pathway, the addition of cysteine to glucosamine malate (GlcN-Mal) to generate BSH.</text>
</comment>
<dbReference type="InterPro" id="IPR055398">
    <property type="entry name" value="Rossmann-like_BshC"/>
</dbReference>
<protein>
    <recommendedName>
        <fullName evidence="2">Putative cysteine ligase BshC</fullName>
        <ecNumber evidence="2">6.-.-.-</ecNumber>
    </recommendedName>
</protein>
<dbReference type="Proteomes" id="UP000293637">
    <property type="component" value="Unassembled WGS sequence"/>
</dbReference>
<dbReference type="Pfam" id="PF24850">
    <property type="entry name" value="CC_BshC"/>
    <property type="match status" value="1"/>
</dbReference>